<evidence type="ECO:0000256" key="1">
    <source>
        <dbReference type="ARBA" id="ARBA00022553"/>
    </source>
</evidence>
<organism evidence="4 5">
    <name type="scientific">Microbacterium stercoris</name>
    <dbReference type="NCBI Taxonomy" id="2820289"/>
    <lineage>
        <taxon>Bacteria</taxon>
        <taxon>Bacillati</taxon>
        <taxon>Actinomycetota</taxon>
        <taxon>Actinomycetes</taxon>
        <taxon>Micrococcales</taxon>
        <taxon>Microbacteriaceae</taxon>
        <taxon>Microbacterium</taxon>
    </lineage>
</organism>
<evidence type="ECO:0000256" key="2">
    <source>
        <dbReference type="SAM" id="MobiDB-lite"/>
    </source>
</evidence>
<feature type="compositionally biased region" description="Pro residues" evidence="2">
    <location>
        <begin position="45"/>
        <end position="55"/>
    </location>
</feature>
<dbReference type="AlphaFoldDB" id="A0A939QQE6"/>
<feature type="domain" description="FHA" evidence="3">
    <location>
        <begin position="87"/>
        <end position="142"/>
    </location>
</feature>
<protein>
    <recommendedName>
        <fullName evidence="3">FHA domain-containing protein</fullName>
    </recommendedName>
</protein>
<accession>A0A939QQE6</accession>
<keyword evidence="1" id="KW-0597">Phosphoprotein</keyword>
<feature type="region of interest" description="Disordered" evidence="2">
    <location>
        <begin position="41"/>
        <end position="62"/>
    </location>
</feature>
<dbReference type="EMBL" id="JAGFOA010000002">
    <property type="protein sequence ID" value="MBO3662741.1"/>
    <property type="molecule type" value="Genomic_DNA"/>
</dbReference>
<dbReference type="CDD" id="cd00060">
    <property type="entry name" value="FHA"/>
    <property type="match status" value="1"/>
</dbReference>
<comment type="caution">
    <text evidence="4">The sequence shown here is derived from an EMBL/GenBank/DDBJ whole genome shotgun (WGS) entry which is preliminary data.</text>
</comment>
<evidence type="ECO:0000313" key="5">
    <source>
        <dbReference type="Proteomes" id="UP000680132"/>
    </source>
</evidence>
<dbReference type="RefSeq" id="WP_208500787.1">
    <property type="nucleotide sequence ID" value="NZ_JAGFOA010000002.1"/>
</dbReference>
<evidence type="ECO:0000313" key="4">
    <source>
        <dbReference type="EMBL" id="MBO3662741.1"/>
    </source>
</evidence>
<gene>
    <name evidence="4" type="ORF">J5V96_04350</name>
</gene>
<dbReference type="InterPro" id="IPR008984">
    <property type="entry name" value="SMAD_FHA_dom_sf"/>
</dbReference>
<dbReference type="SUPFAM" id="SSF49879">
    <property type="entry name" value="SMAD/FHA domain"/>
    <property type="match status" value="1"/>
</dbReference>
<evidence type="ECO:0000259" key="3">
    <source>
        <dbReference type="PROSITE" id="PS50006"/>
    </source>
</evidence>
<dbReference type="PROSITE" id="PS50006">
    <property type="entry name" value="FHA_DOMAIN"/>
    <property type="match status" value="1"/>
</dbReference>
<dbReference type="Gene3D" id="2.60.200.20">
    <property type="match status" value="1"/>
</dbReference>
<keyword evidence="5" id="KW-1185">Reference proteome</keyword>
<name>A0A939QQE6_9MICO</name>
<dbReference type="InterPro" id="IPR000253">
    <property type="entry name" value="FHA_dom"/>
</dbReference>
<sequence length="177" mass="18272">MASARCAYCADTVEPNSMYCLTCGQLILPGTEKADDLLSGWQQAPRPPRAAPPAPATAVAAPAPSGWPARVQLLFSTGQSAVLAGTAVIGRKPGQTAMGLGAQAIEVDDVGRSISRVHLYLELADGALRAGDAGSSNGSAIERGDRRIPLAASGERLEVLRGDVLWAGDVRIEVLPS</sequence>
<proteinExistence type="predicted"/>
<reference evidence="4" key="1">
    <citation type="submission" date="2021-03" db="EMBL/GenBank/DDBJ databases">
        <title>Microbacterium sp. nov., a novel actinobacterium isolated from cow dung.</title>
        <authorList>
            <person name="Zhang L."/>
        </authorList>
    </citation>
    <scope>NUCLEOTIDE SEQUENCE</scope>
    <source>
        <strain evidence="4">NEAU-LLB</strain>
    </source>
</reference>
<dbReference type="Proteomes" id="UP000680132">
    <property type="component" value="Unassembled WGS sequence"/>
</dbReference>